<comment type="caution">
    <text evidence="1">The sequence shown here is derived from an EMBL/GenBank/DDBJ whole genome shotgun (WGS) entry which is preliminary data.</text>
</comment>
<gene>
    <name evidence="1" type="ORF">F1609_20910</name>
</gene>
<reference evidence="1 2" key="1">
    <citation type="submission" date="2019-09" db="EMBL/GenBank/DDBJ databases">
        <title>Taxonomy of Antarctic Massilia spp.: description of Massilia rubra sp. nov., Massilia aquatica sp. nov., Massilia mucilaginosa sp. nov., Massilia frigida sp. nov. isolated from streams, lakes and regoliths.</title>
        <authorList>
            <person name="Holochova P."/>
            <person name="Sedlacek I."/>
            <person name="Kralova S."/>
            <person name="Maslanova I."/>
            <person name="Busse H.-J."/>
            <person name="Stankova E."/>
            <person name="Vrbovska V."/>
            <person name="Kovarovic V."/>
            <person name="Bartak M."/>
            <person name="Svec P."/>
            <person name="Pantucek R."/>
        </authorList>
    </citation>
    <scope>NUCLEOTIDE SEQUENCE [LARGE SCALE GENOMIC DNA]</scope>
    <source>
        <strain evidence="1 2">CCM 8693</strain>
    </source>
</reference>
<proteinExistence type="predicted"/>
<evidence type="ECO:0000313" key="2">
    <source>
        <dbReference type="Proteomes" id="UP000819052"/>
    </source>
</evidence>
<evidence type="ECO:0000313" key="1">
    <source>
        <dbReference type="EMBL" id="NHZ42613.1"/>
    </source>
</evidence>
<name>A0ABX0M607_9BURK</name>
<sequence length="164" mass="18007">MTALQYWFSINVVPQPMPQIRPLPLELASEIKEFQQIGADAIGIDQGAAPAEIVRMIKEKAAHVRAEGQVLDEDATVALGVLLGEQYVREFGWHWAHVNHEDDGDDDNYFVCVLPADNSLSTNPIGWVSSVLSQETPNNILLHFNMVAANRVPPAAPGQALGYH</sequence>
<protein>
    <submittedName>
        <fullName evidence="1">Uncharacterized protein</fullName>
    </submittedName>
</protein>
<keyword evidence="2" id="KW-1185">Reference proteome</keyword>
<dbReference type="Proteomes" id="UP000819052">
    <property type="component" value="Unassembled WGS sequence"/>
</dbReference>
<dbReference type="EMBL" id="VVIW01000013">
    <property type="protein sequence ID" value="NHZ42613.1"/>
    <property type="molecule type" value="Genomic_DNA"/>
</dbReference>
<accession>A0ABX0M607</accession>
<organism evidence="1 2">
    <name type="scientific">Massilia aquatica</name>
    <dbReference type="NCBI Taxonomy" id="2609000"/>
    <lineage>
        <taxon>Bacteria</taxon>
        <taxon>Pseudomonadati</taxon>
        <taxon>Pseudomonadota</taxon>
        <taxon>Betaproteobacteria</taxon>
        <taxon>Burkholderiales</taxon>
        <taxon>Oxalobacteraceae</taxon>
        <taxon>Telluria group</taxon>
        <taxon>Massilia</taxon>
    </lineage>
</organism>